<feature type="non-terminal residue" evidence="2">
    <location>
        <position position="1"/>
    </location>
</feature>
<sequence>LISSHWSTPLGARSRWTMRRGLHIVVYIYAARHKSSFNSHSAEARAKYGPRDGAESANGSSAARTRRVAQRREHTSSRIKRGLQASLFACRQTINGHKDRPTTNLYCK</sequence>
<keyword evidence="3" id="KW-1185">Reference proteome</keyword>
<organism evidence="2 3">
    <name type="scientific">Habropoda laboriosa</name>
    <dbReference type="NCBI Taxonomy" id="597456"/>
    <lineage>
        <taxon>Eukaryota</taxon>
        <taxon>Metazoa</taxon>
        <taxon>Ecdysozoa</taxon>
        <taxon>Arthropoda</taxon>
        <taxon>Hexapoda</taxon>
        <taxon>Insecta</taxon>
        <taxon>Pterygota</taxon>
        <taxon>Neoptera</taxon>
        <taxon>Endopterygota</taxon>
        <taxon>Hymenoptera</taxon>
        <taxon>Apocrita</taxon>
        <taxon>Aculeata</taxon>
        <taxon>Apoidea</taxon>
        <taxon>Anthophila</taxon>
        <taxon>Apidae</taxon>
        <taxon>Habropoda</taxon>
    </lineage>
</organism>
<proteinExistence type="predicted"/>
<dbReference type="EMBL" id="KQ414676">
    <property type="protein sequence ID" value="KOC64078.1"/>
    <property type="molecule type" value="Genomic_DNA"/>
</dbReference>
<gene>
    <name evidence="2" type="ORF">WH47_02241</name>
</gene>
<evidence type="ECO:0000313" key="3">
    <source>
        <dbReference type="Proteomes" id="UP000053825"/>
    </source>
</evidence>
<accession>A0A0L7QZQ4</accession>
<protein>
    <submittedName>
        <fullName evidence="2">Uncharacterized protein</fullName>
    </submittedName>
</protein>
<evidence type="ECO:0000313" key="2">
    <source>
        <dbReference type="EMBL" id="KOC64078.1"/>
    </source>
</evidence>
<name>A0A0L7QZQ4_9HYME</name>
<feature type="region of interest" description="Disordered" evidence="1">
    <location>
        <begin position="37"/>
        <end position="80"/>
    </location>
</feature>
<dbReference type="AlphaFoldDB" id="A0A0L7QZQ4"/>
<dbReference type="Proteomes" id="UP000053825">
    <property type="component" value="Unassembled WGS sequence"/>
</dbReference>
<reference evidence="2 3" key="1">
    <citation type="submission" date="2015-07" db="EMBL/GenBank/DDBJ databases">
        <title>The genome of Habropoda laboriosa.</title>
        <authorList>
            <person name="Pan H."/>
            <person name="Kapheim K."/>
        </authorList>
    </citation>
    <scope>NUCLEOTIDE SEQUENCE [LARGE SCALE GENOMIC DNA]</scope>
    <source>
        <strain evidence="2">0110345459</strain>
    </source>
</reference>
<evidence type="ECO:0000256" key="1">
    <source>
        <dbReference type="SAM" id="MobiDB-lite"/>
    </source>
</evidence>
<feature type="compositionally biased region" description="Basic and acidic residues" evidence="1">
    <location>
        <begin position="42"/>
        <end position="54"/>
    </location>
</feature>